<comment type="similarity">
    <text evidence="7">Belongs to the DNA mismatch repair MutS family. MutS2 subfamily.</text>
</comment>
<dbReference type="GO" id="GO:0019843">
    <property type="term" value="F:rRNA binding"/>
    <property type="evidence" value="ECO:0007669"/>
    <property type="project" value="UniProtKB-UniRule"/>
</dbReference>
<dbReference type="STRING" id="225004.SAMN02745152_00616"/>
<evidence type="ECO:0000256" key="4">
    <source>
        <dbReference type="ARBA" id="ARBA00022840"/>
    </source>
</evidence>
<dbReference type="SUPFAM" id="SSF48334">
    <property type="entry name" value="DNA repair protein MutS, domain III"/>
    <property type="match status" value="1"/>
</dbReference>
<dbReference type="GO" id="GO:0030983">
    <property type="term" value="F:mismatched DNA binding"/>
    <property type="evidence" value="ECO:0007669"/>
    <property type="project" value="InterPro"/>
</dbReference>
<keyword evidence="8" id="KW-0175">Coiled coil</keyword>
<keyword evidence="7" id="KW-0540">Nuclease</keyword>
<dbReference type="Proteomes" id="UP000190395">
    <property type="component" value="Unassembled WGS sequence"/>
</dbReference>
<proteinExistence type="inferred from homology"/>
<dbReference type="PANTHER" id="PTHR48466:SF2">
    <property type="entry name" value="OS10G0509000 PROTEIN"/>
    <property type="match status" value="1"/>
</dbReference>
<dbReference type="GO" id="GO:0016887">
    <property type="term" value="F:ATP hydrolysis activity"/>
    <property type="evidence" value="ECO:0007669"/>
    <property type="project" value="InterPro"/>
</dbReference>
<dbReference type="InterPro" id="IPR005747">
    <property type="entry name" value="MutS2"/>
</dbReference>
<dbReference type="SUPFAM" id="SSF160443">
    <property type="entry name" value="SMR domain-like"/>
    <property type="match status" value="1"/>
</dbReference>
<keyword evidence="2 7" id="KW-0547">Nucleotide-binding</keyword>
<dbReference type="InterPro" id="IPR002625">
    <property type="entry name" value="Smr_dom"/>
</dbReference>
<dbReference type="InterPro" id="IPR036187">
    <property type="entry name" value="DNA_mismatch_repair_MutS_sf"/>
</dbReference>
<dbReference type="OrthoDB" id="9808166at2"/>
<dbReference type="GO" id="GO:0045910">
    <property type="term" value="P:negative regulation of DNA recombination"/>
    <property type="evidence" value="ECO:0007669"/>
    <property type="project" value="InterPro"/>
</dbReference>
<accession>A0A1T4LNA8</accession>
<dbReference type="InterPro" id="IPR036063">
    <property type="entry name" value="Smr_dom_sf"/>
</dbReference>
<dbReference type="PANTHER" id="PTHR48466">
    <property type="entry name" value="OS10G0509000 PROTEIN-RELATED"/>
    <property type="match status" value="1"/>
</dbReference>
<feature type="coiled-coil region" evidence="8">
    <location>
        <begin position="616"/>
        <end position="650"/>
    </location>
</feature>
<evidence type="ECO:0000256" key="1">
    <source>
        <dbReference type="ARBA" id="ARBA00022730"/>
    </source>
</evidence>
<dbReference type="GO" id="GO:0072344">
    <property type="term" value="P:rescue of stalled ribosome"/>
    <property type="evidence" value="ECO:0007669"/>
    <property type="project" value="UniProtKB-UniRule"/>
</dbReference>
<dbReference type="GO" id="GO:0006298">
    <property type="term" value="P:mismatch repair"/>
    <property type="evidence" value="ECO:0007669"/>
    <property type="project" value="InterPro"/>
</dbReference>
<dbReference type="GO" id="GO:0005524">
    <property type="term" value="F:ATP binding"/>
    <property type="evidence" value="ECO:0007669"/>
    <property type="project" value="UniProtKB-UniRule"/>
</dbReference>
<gene>
    <name evidence="7" type="primary">mutS2</name>
    <name evidence="7" type="synonym">rqcU</name>
    <name evidence="10" type="ORF">SAMN02745152_00616</name>
</gene>
<comment type="function">
    <text evidence="7">Acts as a ribosome collision sensor, splitting the ribosome into its 2 subunits. Detects stalled/collided 70S ribosomes which it binds and splits by an ATP-hydrolysis driven conformational change. Acts upstream of the ribosome quality control system (RQC), a ribosome-associated complex that mediates the extraction of incompletely synthesized nascent chains from stalled ribosomes and their subsequent degradation. Probably generates substrates for RQC.</text>
</comment>
<organism evidence="10 11">
    <name type="scientific">Treponema berlinense</name>
    <dbReference type="NCBI Taxonomy" id="225004"/>
    <lineage>
        <taxon>Bacteria</taxon>
        <taxon>Pseudomonadati</taxon>
        <taxon>Spirochaetota</taxon>
        <taxon>Spirochaetia</taxon>
        <taxon>Spirochaetales</taxon>
        <taxon>Treponemataceae</taxon>
        <taxon>Treponema</taxon>
    </lineage>
</organism>
<dbReference type="RefSeq" id="WP_078930361.1">
    <property type="nucleotide sequence ID" value="NZ_FUXC01000002.1"/>
</dbReference>
<evidence type="ECO:0000256" key="7">
    <source>
        <dbReference type="HAMAP-Rule" id="MF_00092"/>
    </source>
</evidence>
<dbReference type="NCBIfam" id="TIGR01069">
    <property type="entry name" value="mutS2"/>
    <property type="match status" value="1"/>
</dbReference>
<comment type="function">
    <text evidence="7">Endonuclease that is involved in the suppression of homologous recombination and thus may have a key role in the control of bacterial genetic diversity.</text>
</comment>
<feature type="coiled-coil region" evidence="8">
    <location>
        <begin position="528"/>
        <end position="580"/>
    </location>
</feature>
<evidence type="ECO:0000256" key="5">
    <source>
        <dbReference type="ARBA" id="ARBA00022884"/>
    </source>
</evidence>
<evidence type="ECO:0000256" key="8">
    <source>
        <dbReference type="SAM" id="Coils"/>
    </source>
</evidence>
<dbReference type="GeneID" id="303366883"/>
<reference evidence="10 11" key="1">
    <citation type="submission" date="2017-02" db="EMBL/GenBank/DDBJ databases">
        <authorList>
            <person name="Peterson S.W."/>
        </authorList>
    </citation>
    <scope>NUCLEOTIDE SEQUENCE [LARGE SCALE GENOMIC DNA]</scope>
    <source>
        <strain evidence="10 11">ATCC BAA-909</strain>
    </source>
</reference>
<dbReference type="PROSITE" id="PS00486">
    <property type="entry name" value="DNA_MISMATCH_REPAIR_2"/>
    <property type="match status" value="1"/>
</dbReference>
<dbReference type="EC" id="3.6.4.-" evidence="7"/>
<name>A0A1T4LNA8_9SPIR</name>
<dbReference type="HAMAP" id="MF_00092">
    <property type="entry name" value="MutS2"/>
    <property type="match status" value="1"/>
</dbReference>
<keyword evidence="1 7" id="KW-0699">rRNA-binding</keyword>
<keyword evidence="6 7" id="KW-0238">DNA-binding</keyword>
<evidence type="ECO:0000256" key="6">
    <source>
        <dbReference type="ARBA" id="ARBA00023125"/>
    </source>
</evidence>
<dbReference type="AlphaFoldDB" id="A0A1T4LNA8"/>
<keyword evidence="11" id="KW-1185">Reference proteome</keyword>
<dbReference type="GO" id="GO:0004519">
    <property type="term" value="F:endonuclease activity"/>
    <property type="evidence" value="ECO:0007669"/>
    <property type="project" value="UniProtKB-UniRule"/>
</dbReference>
<keyword evidence="5 7" id="KW-0694">RNA-binding</keyword>
<keyword evidence="4 7" id="KW-0067">ATP-binding</keyword>
<dbReference type="Gene3D" id="3.40.50.300">
    <property type="entry name" value="P-loop containing nucleotide triphosphate hydrolases"/>
    <property type="match status" value="1"/>
</dbReference>
<dbReference type="FunFam" id="3.40.50.300:FF:000830">
    <property type="entry name" value="Endonuclease MutS2"/>
    <property type="match status" value="1"/>
</dbReference>
<dbReference type="Gene3D" id="3.30.1370.110">
    <property type="match status" value="1"/>
</dbReference>
<feature type="binding site" evidence="7">
    <location>
        <begin position="340"/>
        <end position="347"/>
    </location>
    <ligand>
        <name>ATP</name>
        <dbReference type="ChEBI" id="CHEBI:30616"/>
    </ligand>
</feature>
<dbReference type="SUPFAM" id="SSF52540">
    <property type="entry name" value="P-loop containing nucleoside triphosphate hydrolases"/>
    <property type="match status" value="1"/>
</dbReference>
<dbReference type="InterPro" id="IPR000432">
    <property type="entry name" value="DNA_mismatch_repair_MutS_C"/>
</dbReference>
<dbReference type="PIRSF" id="PIRSF005814">
    <property type="entry name" value="MutS_YshD"/>
    <property type="match status" value="1"/>
</dbReference>
<dbReference type="InterPro" id="IPR046893">
    <property type="entry name" value="MSSS"/>
</dbReference>
<keyword evidence="3 7" id="KW-0378">Hydrolase</keyword>
<feature type="domain" description="Smr" evidence="9">
    <location>
        <begin position="796"/>
        <end position="869"/>
    </location>
</feature>
<evidence type="ECO:0000256" key="3">
    <source>
        <dbReference type="ARBA" id="ARBA00022801"/>
    </source>
</evidence>
<dbReference type="PROSITE" id="PS50828">
    <property type="entry name" value="SMR"/>
    <property type="match status" value="1"/>
</dbReference>
<dbReference type="SMART" id="SM00534">
    <property type="entry name" value="MUTSac"/>
    <property type="match status" value="1"/>
</dbReference>
<sequence length="869" mass="96674">MWHKKTLEDLAYFRIRDTIAGFCAGEESQELLKTKLPFTETEKIEELKNLSREWDTILNSKSSFSIKSWNPVHSFFKILRVEGTTLDREQLFAILQFATSALNAEETINTASKTLSVKKLHSLSQTLPENELLAVKNEISRVLDKDGQLKDLPVLREIRAKIAQLHSEIAGALKKYTADSSLSNVLSSNVPAFRADRQVLAVKANQRARISGIVHEVSASGQTIFIEPDEVVRKNNELIQEEFHLQSETRKIFTELTAKIAPYVEFISSALKILIKLDQTCAAARWGIANDCTYALSCTEKDGSSLPPALVAARHPLLGEKAVPIDMKFLSEKNVLIITGPNTGGKTVSLKTFALFALLNQTGFPLPAKDGTRLPVFNSLFADIGDEQSIDQSLSTFSAHMKNIAAAVKKADKDSLVLLDELGSGTDPQEGGAIGMAVLDHLIEKRAFVLVTTHHGILKNYGYTNKFCINASVDFDTDTLSPTYRLLMGVPGESHALDIAKRSGLSSKTVEKAKHYIQSEQADVSTLIKGLTEKYAQLAKAEKEAADRENRLKEKELKLEQKLLRQKEKELELREREQQESGIFVSQTRKKLENLVRILREGEITREKTLSVKQFLNELTGKVEESDKALEEEKIRLEKQKEEFEKKLKSEPVRLENGMLLSANSSNRSKTNKASKKKLSNAQALALAKNTYTSEEAEKLSAQASSSFVTKAQTVQTSPLAFEAGSEVLHRATKTRGTLISSIKKGVWSVQLGSIRMNLKEKDLELIAPTKIRTTVSIELAQDVSGQAKPVFELRLLGMREEEAIKALARQLDLCQIHNFKNFSIIHGKGNGILQQSVQTYLSQYPAVKSFHYASPEDGGFGKTYVELN</sequence>
<dbReference type="GO" id="GO:0043023">
    <property type="term" value="F:ribosomal large subunit binding"/>
    <property type="evidence" value="ECO:0007669"/>
    <property type="project" value="UniProtKB-UniRule"/>
</dbReference>
<dbReference type="GO" id="GO:0140664">
    <property type="term" value="F:ATP-dependent DNA damage sensor activity"/>
    <property type="evidence" value="ECO:0007669"/>
    <property type="project" value="InterPro"/>
</dbReference>
<protein>
    <recommendedName>
        <fullName evidence="7">Endonuclease MutS2</fullName>
        <ecNumber evidence="7">3.1.-.-</ecNumber>
    </recommendedName>
    <alternativeName>
        <fullName evidence="7">Ribosome-associated protein quality control-upstream factor</fullName>
        <shortName evidence="7">RQC-upstream factor</shortName>
        <shortName evidence="7">RqcU</shortName>
        <ecNumber evidence="7">3.6.4.-</ecNumber>
    </alternativeName>
</protein>
<keyword evidence="7" id="KW-0255">Endonuclease</keyword>
<dbReference type="Pfam" id="PF20297">
    <property type="entry name" value="MSSS"/>
    <property type="match status" value="1"/>
</dbReference>
<dbReference type="EMBL" id="FUXC01000002">
    <property type="protein sequence ID" value="SJZ56202.1"/>
    <property type="molecule type" value="Genomic_DNA"/>
</dbReference>
<dbReference type="Pfam" id="PF00488">
    <property type="entry name" value="MutS_V"/>
    <property type="match status" value="1"/>
</dbReference>
<evidence type="ECO:0000313" key="10">
    <source>
        <dbReference type="EMBL" id="SJZ56202.1"/>
    </source>
</evidence>
<dbReference type="SMART" id="SM00463">
    <property type="entry name" value="SMR"/>
    <property type="match status" value="1"/>
</dbReference>
<evidence type="ECO:0000259" key="9">
    <source>
        <dbReference type="PROSITE" id="PS50828"/>
    </source>
</evidence>
<evidence type="ECO:0000313" key="11">
    <source>
        <dbReference type="Proteomes" id="UP000190395"/>
    </source>
</evidence>
<dbReference type="EC" id="3.1.-.-" evidence="7"/>
<evidence type="ECO:0000256" key="2">
    <source>
        <dbReference type="ARBA" id="ARBA00022741"/>
    </source>
</evidence>
<dbReference type="InterPro" id="IPR027417">
    <property type="entry name" value="P-loop_NTPase"/>
</dbReference>
<dbReference type="InterPro" id="IPR045076">
    <property type="entry name" value="MutS"/>
</dbReference>
<dbReference type="Pfam" id="PF01713">
    <property type="entry name" value="Smr"/>
    <property type="match status" value="1"/>
</dbReference>
<comment type="subunit">
    <text evidence="7">Homodimer. Binds to stalled ribosomes, contacting rRNA.</text>
</comment>